<organism evidence="1 2">
    <name type="scientific">Ameca splendens</name>
    <dbReference type="NCBI Taxonomy" id="208324"/>
    <lineage>
        <taxon>Eukaryota</taxon>
        <taxon>Metazoa</taxon>
        <taxon>Chordata</taxon>
        <taxon>Craniata</taxon>
        <taxon>Vertebrata</taxon>
        <taxon>Euteleostomi</taxon>
        <taxon>Actinopterygii</taxon>
        <taxon>Neopterygii</taxon>
        <taxon>Teleostei</taxon>
        <taxon>Neoteleostei</taxon>
        <taxon>Acanthomorphata</taxon>
        <taxon>Ovalentaria</taxon>
        <taxon>Atherinomorphae</taxon>
        <taxon>Cyprinodontiformes</taxon>
        <taxon>Goodeidae</taxon>
        <taxon>Ameca</taxon>
    </lineage>
</organism>
<dbReference type="Proteomes" id="UP001469553">
    <property type="component" value="Unassembled WGS sequence"/>
</dbReference>
<evidence type="ECO:0000313" key="1">
    <source>
        <dbReference type="EMBL" id="MEQ2297224.1"/>
    </source>
</evidence>
<name>A0ABV0YTK5_9TELE</name>
<gene>
    <name evidence="1" type="ORF">AMECASPLE_032592</name>
</gene>
<proteinExistence type="predicted"/>
<accession>A0ABV0YTK5</accession>
<dbReference type="EMBL" id="JAHRIP010041880">
    <property type="protein sequence ID" value="MEQ2297224.1"/>
    <property type="molecule type" value="Genomic_DNA"/>
</dbReference>
<comment type="caution">
    <text evidence="1">The sequence shown here is derived from an EMBL/GenBank/DDBJ whole genome shotgun (WGS) entry which is preliminary data.</text>
</comment>
<keyword evidence="2" id="KW-1185">Reference proteome</keyword>
<sequence length="71" mass="7716">MDPAMIGRRPATDGEYALPHCWVSGSVFASMHTVSSMPWRTTPISSIPILLSPYTKQLLGLSLLHSCWGGT</sequence>
<evidence type="ECO:0000313" key="2">
    <source>
        <dbReference type="Proteomes" id="UP001469553"/>
    </source>
</evidence>
<reference evidence="1 2" key="1">
    <citation type="submission" date="2021-06" db="EMBL/GenBank/DDBJ databases">
        <authorList>
            <person name="Palmer J.M."/>
        </authorList>
    </citation>
    <scope>NUCLEOTIDE SEQUENCE [LARGE SCALE GENOMIC DNA]</scope>
    <source>
        <strain evidence="1 2">AS_MEX2019</strain>
        <tissue evidence="1">Muscle</tissue>
    </source>
</reference>
<protein>
    <submittedName>
        <fullName evidence="1">Uncharacterized protein</fullName>
    </submittedName>
</protein>